<reference evidence="1" key="1">
    <citation type="submission" date="2021-04" db="EMBL/GenBank/DDBJ databases">
        <title>Complete genome sequence for Sulfitobacter sp. strain JK7-1.</title>
        <authorList>
            <person name="Park S.-J."/>
        </authorList>
    </citation>
    <scope>NUCLEOTIDE SEQUENCE</scope>
    <source>
        <strain evidence="1">JK7-1</strain>
    </source>
</reference>
<accession>A0A975PM09</accession>
<proteinExistence type="predicted"/>
<dbReference type="EMBL" id="CP073581">
    <property type="protein sequence ID" value="QUJ76308.1"/>
    <property type="molecule type" value="Genomic_DNA"/>
</dbReference>
<dbReference type="AlphaFoldDB" id="A0A975PM09"/>
<protein>
    <submittedName>
        <fullName evidence="1">Uncharacterized protein</fullName>
    </submittedName>
</protein>
<gene>
    <name evidence="1" type="ORF">KDD17_15635</name>
</gene>
<sequence>MSSVAHLYPDLGSLIPDGAEADIVIEEIQDEKLRAYEEGYQAGWTDAEKNVTEEQARVGAEFVHTLQDLSFTYHEALARLNRGLRPMFEQMVSTLLPRSVGPALQAHLVSELLTLTQTQTEGQVVLKVSDSDLMTIETLLEDAELKMPVSVEAEPGLAPNQLMLSLDTVEREINLDSVTQEIAAALSAFNFHAQTEPSHD</sequence>
<name>A0A975PM09_9RHOB</name>
<evidence type="ECO:0000313" key="2">
    <source>
        <dbReference type="Proteomes" id="UP000683291"/>
    </source>
</evidence>
<keyword evidence="2" id="KW-1185">Reference proteome</keyword>
<dbReference type="Proteomes" id="UP000683291">
    <property type="component" value="Chromosome 1"/>
</dbReference>
<dbReference type="KEGG" id="sual:KDD17_15635"/>
<evidence type="ECO:0000313" key="1">
    <source>
        <dbReference type="EMBL" id="QUJ76308.1"/>
    </source>
</evidence>
<dbReference type="RefSeq" id="WP_212704506.1">
    <property type="nucleotide sequence ID" value="NZ_CP073581.1"/>
</dbReference>
<organism evidence="1 2">
    <name type="scientific">Sulfitobacter albidus</name>
    <dbReference type="NCBI Taxonomy" id="2829501"/>
    <lineage>
        <taxon>Bacteria</taxon>
        <taxon>Pseudomonadati</taxon>
        <taxon>Pseudomonadota</taxon>
        <taxon>Alphaproteobacteria</taxon>
        <taxon>Rhodobacterales</taxon>
        <taxon>Roseobacteraceae</taxon>
        <taxon>Sulfitobacter</taxon>
    </lineage>
</organism>